<sequence length="90" mass="10142">MGSEFSMKNYRITIINFEILAGRSQLRRTVRAGCSESFRKLPTLEHSSYCISCDKDGGKIYRAGTLNDVAIFDAEKMKQAGRITFALGIW</sequence>
<evidence type="ECO:0000313" key="2">
    <source>
        <dbReference type="Proteomes" id="UP000078142"/>
    </source>
</evidence>
<reference evidence="1 2" key="1">
    <citation type="submission" date="2016-05" db="EMBL/GenBank/DDBJ databases">
        <authorList>
            <person name="Wang S."/>
            <person name="Zhu B."/>
        </authorList>
    </citation>
    <scope>NUCLEOTIDE SEQUENCE [LARGE SCALE GENOMIC DNA]</scope>
    <source>
        <strain evidence="1 2">CRS05-R5</strain>
    </source>
</reference>
<dbReference type="InterPro" id="IPR015943">
    <property type="entry name" value="WD40/YVTN_repeat-like_dom_sf"/>
</dbReference>
<name>A0AAC9BUT5_9PSED</name>
<dbReference type="Proteomes" id="UP000078142">
    <property type="component" value="Chromosome"/>
</dbReference>
<dbReference type="EMBL" id="CP015852">
    <property type="protein sequence ID" value="ANH99138.1"/>
    <property type="molecule type" value="Genomic_DNA"/>
</dbReference>
<proteinExistence type="predicted"/>
<organism evidence="1 2">
    <name type="scientific">Pseudomonas koreensis</name>
    <dbReference type="NCBI Taxonomy" id="198620"/>
    <lineage>
        <taxon>Bacteria</taxon>
        <taxon>Pseudomonadati</taxon>
        <taxon>Pseudomonadota</taxon>
        <taxon>Gammaproteobacteria</taxon>
        <taxon>Pseudomonadales</taxon>
        <taxon>Pseudomonadaceae</taxon>
        <taxon>Pseudomonas</taxon>
    </lineage>
</organism>
<dbReference type="GeneID" id="98907309"/>
<dbReference type="RefSeq" id="WP_064588452.1">
    <property type="nucleotide sequence ID" value="NZ_CP015852.1"/>
</dbReference>
<gene>
    <name evidence="1" type="ORF">A8L59_17550</name>
</gene>
<evidence type="ECO:0000313" key="1">
    <source>
        <dbReference type="EMBL" id="ANH99138.1"/>
    </source>
</evidence>
<accession>A0AAC9BUT5</accession>
<dbReference type="Gene3D" id="2.130.10.10">
    <property type="entry name" value="YVTN repeat-like/Quinoprotein amine dehydrogenase"/>
    <property type="match status" value="1"/>
</dbReference>
<protein>
    <submittedName>
        <fullName evidence="1">Uncharacterized protein</fullName>
    </submittedName>
</protein>
<dbReference type="AlphaFoldDB" id="A0AAC9BUT5"/>